<gene>
    <name evidence="2" type="ordered locus">AM1_5962</name>
</gene>
<dbReference type="eggNOG" id="COG4970">
    <property type="taxonomic scope" value="Bacteria"/>
</dbReference>
<protein>
    <submittedName>
        <fullName evidence="2">Uncharacterized protein</fullName>
    </submittedName>
</protein>
<dbReference type="AlphaFoldDB" id="B0C2L0"/>
<evidence type="ECO:0000256" key="1">
    <source>
        <dbReference type="SAM" id="Phobius"/>
    </source>
</evidence>
<dbReference type="Pfam" id="PF07963">
    <property type="entry name" value="N_methyl"/>
    <property type="match status" value="1"/>
</dbReference>
<keyword evidence="3" id="KW-1185">Reference proteome</keyword>
<feature type="transmembrane region" description="Helical" evidence="1">
    <location>
        <begin position="20"/>
        <end position="39"/>
    </location>
</feature>
<dbReference type="InterPro" id="IPR045584">
    <property type="entry name" value="Pilin-like"/>
</dbReference>
<keyword evidence="1" id="KW-0472">Membrane</keyword>
<dbReference type="HOGENOM" id="CLU_975293_0_0_3"/>
<accession>B0C2L0</accession>
<evidence type="ECO:0000313" key="3">
    <source>
        <dbReference type="Proteomes" id="UP000000268"/>
    </source>
</evidence>
<proteinExistence type="predicted"/>
<dbReference type="KEGG" id="amr:AM1_5962"/>
<dbReference type="EMBL" id="CP000828">
    <property type="protein sequence ID" value="ABW30898.1"/>
    <property type="molecule type" value="Genomic_DNA"/>
</dbReference>
<dbReference type="STRING" id="329726.AM1_5962"/>
<name>B0C2L0_ACAM1</name>
<reference evidence="2 3" key="1">
    <citation type="journal article" date="2008" name="Proc. Natl. Acad. Sci. U.S.A.">
        <title>Niche adaptation and genome expansion in the chlorophyll d-producing cyanobacterium Acaryochloris marina.</title>
        <authorList>
            <person name="Swingley W.D."/>
            <person name="Chen M."/>
            <person name="Cheung P.C."/>
            <person name="Conrad A.L."/>
            <person name="Dejesa L.C."/>
            <person name="Hao J."/>
            <person name="Honchak B.M."/>
            <person name="Karbach L.E."/>
            <person name="Kurdoglu A."/>
            <person name="Lahiri S."/>
            <person name="Mastrian S.D."/>
            <person name="Miyashita H."/>
            <person name="Page L."/>
            <person name="Ramakrishna P."/>
            <person name="Satoh S."/>
            <person name="Sattley W.M."/>
            <person name="Shimada Y."/>
            <person name="Taylor H.L."/>
            <person name="Tomo T."/>
            <person name="Tsuchiya T."/>
            <person name="Wang Z.T."/>
            <person name="Raymond J."/>
            <person name="Mimuro M."/>
            <person name="Blankenship R.E."/>
            <person name="Touchman J.W."/>
        </authorList>
    </citation>
    <scope>NUCLEOTIDE SEQUENCE [LARGE SCALE GENOMIC DNA]</scope>
    <source>
        <strain evidence="3">MBIC 11017</strain>
    </source>
</reference>
<keyword evidence="1" id="KW-1133">Transmembrane helix</keyword>
<dbReference type="Gene3D" id="3.30.700.10">
    <property type="entry name" value="Glycoprotein, Type 4 Pilin"/>
    <property type="match status" value="1"/>
</dbReference>
<sequence>MPPYKLSPVSGFTLIEKMVIVAILGIVASISAPGVWGMLNRAKLKQTVAEVRTALNETQREAIRGNKVCTVTLNFVEGKVTGSCLKTGDRNLASEISIATNLTNDGSNPLTSQKSRVISDSQIVQGVSNGVSPSLIALSDSPDHGDRASHAGMVVQVISPCRPLSSGQCVQLAGDFVGDEDSPGTSSSVVSYDIPIRFGVLGNPDFSIVSDGSSPTDPSGKIVFFFPDNTQGTKRCIAISNTLGLTRVGTYTGEMTPLAITTTGRCIAEKWDQQ</sequence>
<organism evidence="2 3">
    <name type="scientific">Acaryochloris marina (strain MBIC 11017)</name>
    <dbReference type="NCBI Taxonomy" id="329726"/>
    <lineage>
        <taxon>Bacteria</taxon>
        <taxon>Bacillati</taxon>
        <taxon>Cyanobacteriota</taxon>
        <taxon>Cyanophyceae</taxon>
        <taxon>Acaryochloridales</taxon>
        <taxon>Acaryochloridaceae</taxon>
        <taxon>Acaryochloris</taxon>
    </lineage>
</organism>
<dbReference type="Proteomes" id="UP000000268">
    <property type="component" value="Chromosome"/>
</dbReference>
<evidence type="ECO:0000313" key="2">
    <source>
        <dbReference type="EMBL" id="ABW30898.1"/>
    </source>
</evidence>
<dbReference type="SUPFAM" id="SSF54523">
    <property type="entry name" value="Pili subunits"/>
    <property type="match status" value="1"/>
</dbReference>
<keyword evidence="1" id="KW-0812">Transmembrane</keyword>
<dbReference type="InterPro" id="IPR012902">
    <property type="entry name" value="N_methyl_site"/>
</dbReference>